<comment type="caution">
    <text evidence="1">The sequence shown here is derived from an EMBL/GenBank/DDBJ whole genome shotgun (WGS) entry which is preliminary data.</text>
</comment>
<evidence type="ECO:0000313" key="2">
    <source>
        <dbReference type="Proteomes" id="UP000654482"/>
    </source>
</evidence>
<name>A0A8J7DVJ0_9CYAN</name>
<proteinExistence type="predicted"/>
<keyword evidence="2" id="KW-1185">Reference proteome</keyword>
<evidence type="ECO:0000313" key="1">
    <source>
        <dbReference type="EMBL" id="MBE9115846.1"/>
    </source>
</evidence>
<evidence type="ECO:0008006" key="3">
    <source>
        <dbReference type="Google" id="ProtNLM"/>
    </source>
</evidence>
<dbReference type="RefSeq" id="WP_194028939.1">
    <property type="nucleotide sequence ID" value="NZ_JADEWZ010000009.1"/>
</dbReference>
<gene>
    <name evidence="1" type="ORF">IQ249_08070</name>
</gene>
<dbReference type="EMBL" id="JADEWZ010000009">
    <property type="protein sequence ID" value="MBE9115846.1"/>
    <property type="molecule type" value="Genomic_DNA"/>
</dbReference>
<reference evidence="1" key="1">
    <citation type="submission" date="2020-10" db="EMBL/GenBank/DDBJ databases">
        <authorList>
            <person name="Castelo-Branco R."/>
            <person name="Eusebio N."/>
            <person name="Adriana R."/>
            <person name="Vieira A."/>
            <person name="Brugerolle De Fraissinette N."/>
            <person name="Rezende De Castro R."/>
            <person name="Schneider M.P."/>
            <person name="Vasconcelos V."/>
            <person name="Leao P.N."/>
        </authorList>
    </citation>
    <scope>NUCLEOTIDE SEQUENCE</scope>
    <source>
        <strain evidence="1">LEGE 07157</strain>
    </source>
</reference>
<dbReference type="AlphaFoldDB" id="A0A8J7DVJ0"/>
<accession>A0A8J7DVJ0</accession>
<protein>
    <recommendedName>
        <fullName evidence="3">Isochorismate synthase</fullName>
    </recommendedName>
</protein>
<dbReference type="Proteomes" id="UP000654482">
    <property type="component" value="Unassembled WGS sequence"/>
</dbReference>
<organism evidence="1 2">
    <name type="scientific">Lusitaniella coriacea LEGE 07157</name>
    <dbReference type="NCBI Taxonomy" id="945747"/>
    <lineage>
        <taxon>Bacteria</taxon>
        <taxon>Bacillati</taxon>
        <taxon>Cyanobacteriota</taxon>
        <taxon>Cyanophyceae</taxon>
        <taxon>Spirulinales</taxon>
        <taxon>Lusitaniellaceae</taxon>
        <taxon>Lusitaniella</taxon>
    </lineage>
</organism>
<sequence>MNIYKAFDLVSQYLSEAFARLFTPSDDFYPAVGVQPFSGDAFDERSNSNW</sequence>